<sequence length="175" mass="19859">MFGLKSPALPSDPWPLRFKRHNFGARCYRTLRCSVIYDRFQFVPENLLSAPSGDPVTPDWRDAWDAGYIVGDSFAGPVKVDWTSLDGSDHHALVDISDIFEDRLVRHHVSRQDVSDSWLSAKALDPVTAHILVEINDRTINVFMKAVVFTKLPANPDNPHSTGRRDLILAWTRSY</sequence>
<dbReference type="Proteomes" id="UP001302072">
    <property type="component" value="Chromosome"/>
</dbReference>
<organism evidence="1 2">
    <name type="scientific">Stenotrophomonas oahuensis</name>
    <dbReference type="NCBI Taxonomy" id="3003271"/>
    <lineage>
        <taxon>Bacteria</taxon>
        <taxon>Pseudomonadati</taxon>
        <taxon>Pseudomonadota</taxon>
        <taxon>Gammaproteobacteria</taxon>
        <taxon>Lysobacterales</taxon>
        <taxon>Lysobacteraceae</taxon>
        <taxon>Stenotrophomonas</taxon>
    </lineage>
</organism>
<protein>
    <submittedName>
        <fullName evidence="1">Uncharacterized protein</fullName>
    </submittedName>
</protein>
<accession>A0ABY9YV16</accession>
<dbReference type="RefSeq" id="WP_311193398.1">
    <property type="nucleotide sequence ID" value="NZ_CP115541.1"/>
</dbReference>
<reference evidence="1 2" key="1">
    <citation type="submission" date="2022-12" db="EMBL/GenBank/DDBJ databases">
        <title>Two new species, Stenotrophomonas aracearum and Stenotrophomonas oahuensis, isolated from Anthurium (Araceae family) in Hawaii.</title>
        <authorList>
            <person name="Chunag S.C."/>
            <person name="Dobhal S."/>
            <person name="Alvarez A."/>
            <person name="Arif M."/>
        </authorList>
    </citation>
    <scope>NUCLEOTIDE SEQUENCE [LARGE SCALE GENOMIC DNA]</scope>
    <source>
        <strain evidence="1 2">A5586</strain>
    </source>
</reference>
<evidence type="ECO:0000313" key="2">
    <source>
        <dbReference type="Proteomes" id="UP001302072"/>
    </source>
</evidence>
<keyword evidence="2" id="KW-1185">Reference proteome</keyword>
<name>A0ABY9YV16_9GAMM</name>
<gene>
    <name evidence="1" type="ORF">PDM29_08440</name>
</gene>
<dbReference type="EMBL" id="CP115541">
    <property type="protein sequence ID" value="WNH54290.1"/>
    <property type="molecule type" value="Genomic_DNA"/>
</dbReference>
<proteinExistence type="predicted"/>
<evidence type="ECO:0000313" key="1">
    <source>
        <dbReference type="EMBL" id="WNH54290.1"/>
    </source>
</evidence>